<evidence type="ECO:0000313" key="2">
    <source>
        <dbReference type="Proteomes" id="UP000001542"/>
    </source>
</evidence>
<dbReference type="EMBL" id="DS113368">
    <property type="protein sequence ID" value="EAY08897.1"/>
    <property type="molecule type" value="Genomic_DNA"/>
</dbReference>
<dbReference type="RefSeq" id="XP_001321120.1">
    <property type="nucleotide sequence ID" value="XM_001321085.1"/>
</dbReference>
<dbReference type="VEuPathDB" id="TrichDB:TVAGG3_1054750"/>
<keyword evidence="2" id="KW-1185">Reference proteome</keyword>
<organism evidence="1 2">
    <name type="scientific">Trichomonas vaginalis (strain ATCC PRA-98 / G3)</name>
    <dbReference type="NCBI Taxonomy" id="412133"/>
    <lineage>
        <taxon>Eukaryota</taxon>
        <taxon>Metamonada</taxon>
        <taxon>Parabasalia</taxon>
        <taxon>Trichomonadida</taxon>
        <taxon>Trichomonadidae</taxon>
        <taxon>Trichomonas</taxon>
    </lineage>
</organism>
<dbReference type="Proteomes" id="UP000001542">
    <property type="component" value="Unassembled WGS sequence"/>
</dbReference>
<reference evidence="1" key="1">
    <citation type="submission" date="2006-10" db="EMBL/GenBank/DDBJ databases">
        <authorList>
            <person name="Amadeo P."/>
            <person name="Zhao Q."/>
            <person name="Wortman J."/>
            <person name="Fraser-Liggett C."/>
            <person name="Carlton J."/>
        </authorList>
    </citation>
    <scope>NUCLEOTIDE SEQUENCE</scope>
    <source>
        <strain evidence="1">G3</strain>
    </source>
</reference>
<evidence type="ECO:0000313" key="1">
    <source>
        <dbReference type="EMBL" id="EAY08897.1"/>
    </source>
</evidence>
<reference evidence="1" key="2">
    <citation type="journal article" date="2007" name="Science">
        <title>Draft genome sequence of the sexually transmitted pathogen Trichomonas vaginalis.</title>
        <authorList>
            <person name="Carlton J.M."/>
            <person name="Hirt R.P."/>
            <person name="Silva J.C."/>
            <person name="Delcher A.L."/>
            <person name="Schatz M."/>
            <person name="Zhao Q."/>
            <person name="Wortman J.R."/>
            <person name="Bidwell S.L."/>
            <person name="Alsmark U.C.M."/>
            <person name="Besteiro S."/>
            <person name="Sicheritz-Ponten T."/>
            <person name="Noel C.J."/>
            <person name="Dacks J.B."/>
            <person name="Foster P.G."/>
            <person name="Simillion C."/>
            <person name="Van de Peer Y."/>
            <person name="Miranda-Saavedra D."/>
            <person name="Barton G.J."/>
            <person name="Westrop G.D."/>
            <person name="Mueller S."/>
            <person name="Dessi D."/>
            <person name="Fiori P.L."/>
            <person name="Ren Q."/>
            <person name="Paulsen I."/>
            <person name="Zhang H."/>
            <person name="Bastida-Corcuera F.D."/>
            <person name="Simoes-Barbosa A."/>
            <person name="Brown M.T."/>
            <person name="Hayes R.D."/>
            <person name="Mukherjee M."/>
            <person name="Okumura C.Y."/>
            <person name="Schneider R."/>
            <person name="Smith A.J."/>
            <person name="Vanacova S."/>
            <person name="Villalvazo M."/>
            <person name="Haas B.J."/>
            <person name="Pertea M."/>
            <person name="Feldblyum T.V."/>
            <person name="Utterback T.R."/>
            <person name="Shu C.L."/>
            <person name="Osoegawa K."/>
            <person name="de Jong P.J."/>
            <person name="Hrdy I."/>
            <person name="Horvathova L."/>
            <person name="Zubacova Z."/>
            <person name="Dolezal P."/>
            <person name="Malik S.B."/>
            <person name="Logsdon J.M. Jr."/>
            <person name="Henze K."/>
            <person name="Gupta A."/>
            <person name="Wang C.C."/>
            <person name="Dunne R.L."/>
            <person name="Upcroft J.A."/>
            <person name="Upcroft P."/>
            <person name="White O."/>
            <person name="Salzberg S.L."/>
            <person name="Tang P."/>
            <person name="Chiu C.-H."/>
            <person name="Lee Y.-S."/>
            <person name="Embley T.M."/>
            <person name="Coombs G.H."/>
            <person name="Mottram J.C."/>
            <person name="Tachezy J."/>
            <person name="Fraser-Liggett C.M."/>
            <person name="Johnson P.J."/>
        </authorList>
    </citation>
    <scope>NUCLEOTIDE SEQUENCE [LARGE SCALE GENOMIC DNA]</scope>
    <source>
        <strain evidence="1">G3</strain>
    </source>
</reference>
<dbReference type="OrthoDB" id="10627189at2759"/>
<protein>
    <submittedName>
        <fullName evidence="1">Uncharacterized protein</fullName>
    </submittedName>
</protein>
<dbReference type="AlphaFoldDB" id="A2EEJ0"/>
<accession>A2EEJ0</accession>
<dbReference type="VEuPathDB" id="TrichDB:TVAG_464450"/>
<dbReference type="KEGG" id="tva:4766808"/>
<gene>
    <name evidence="1" type="ORF">TVAG_464450</name>
</gene>
<proteinExistence type="predicted"/>
<name>A2EEJ0_TRIV3</name>
<sequence length="302" mass="35175">MSDSIRIENFEQIESLISDLEGGILGALNAEILSSKGKPKKCVVVLSYFGIHIFRPVIFARTWKIKLFVSELNINSIEYADENTRIISAGKETIHLKSKDIDLVENSIITVHCTLMQDSNVHLELNFINYPKEKPRYPIRTEKHPRIQAIRFSILCAKYNQPFNSSITRLFSEFAISHRTSITFDSSLTPIENPKTIIGTLLFEPNITILQFDNFCPECIGFIIAEALKKLKSLRSIVLMNYPSIQFNQNRKSFSCQLEILQLLFFIEFWTTWRILYTIFRISRRYPIINFTKLHNYYAQCR</sequence>
<dbReference type="InParanoid" id="A2EEJ0"/>